<gene>
    <name evidence="1" type="ORF">ARMGADRAFT_1170039</name>
</gene>
<organism evidence="1 2">
    <name type="scientific">Armillaria gallica</name>
    <name type="common">Bulbous honey fungus</name>
    <name type="synonym">Armillaria bulbosa</name>
    <dbReference type="NCBI Taxonomy" id="47427"/>
    <lineage>
        <taxon>Eukaryota</taxon>
        <taxon>Fungi</taxon>
        <taxon>Dikarya</taxon>
        <taxon>Basidiomycota</taxon>
        <taxon>Agaricomycotina</taxon>
        <taxon>Agaricomycetes</taxon>
        <taxon>Agaricomycetidae</taxon>
        <taxon>Agaricales</taxon>
        <taxon>Marasmiineae</taxon>
        <taxon>Physalacriaceae</taxon>
        <taxon>Armillaria</taxon>
    </lineage>
</organism>
<dbReference type="EMBL" id="KZ293698">
    <property type="protein sequence ID" value="PBK84398.1"/>
    <property type="molecule type" value="Genomic_DNA"/>
</dbReference>
<evidence type="ECO:0000313" key="1">
    <source>
        <dbReference type="EMBL" id="PBK84398.1"/>
    </source>
</evidence>
<dbReference type="STRING" id="47427.A0A2H3D0V1"/>
<keyword evidence="2" id="KW-1185">Reference proteome</keyword>
<dbReference type="OMA" id="AFRNHAL"/>
<dbReference type="Proteomes" id="UP000217790">
    <property type="component" value="Unassembled WGS sequence"/>
</dbReference>
<dbReference type="AlphaFoldDB" id="A0A2H3D0V1"/>
<proteinExistence type="predicted"/>
<protein>
    <submittedName>
        <fullName evidence="1">Uncharacterized protein</fullName>
    </submittedName>
</protein>
<dbReference type="OrthoDB" id="3365698at2759"/>
<sequence length="539" mass="60823">MSASCPQCGYNGQDHLPLSFEAADLSMSRMDELLKSNTPPLPAEHVQLESAIGKGHEFLAGLQERIVQARASLEDLLDEERRVGRTVELYKIIERPILRVPEDVVREIFLTSLATEEEGTDTLSRQFVPLVLSQVCRDWRSIALSTSRLWSSIKLDFDLYHDEMACQYLLQMYLLRSATHDITLFIHSMRDISSCHLIPAILLSAPRWTNLSVSIPYHSLHTFSAARGSLHRLNRLSIQFIGDVPDLPVGLAEPVFDAFEYAPLLRSFSLKGAYEGSKQISLPWSQITEYAGDEGTTSFADILKLAPRMESASLRLKKLWPHEVHNFPLIHEHTHKRLRILHVYEFEDDFHSPVSPEACITHLLSHIAFPALESLNMTYAHQWTRMPFFSPGSVPANLKSISIDAIHIPQYDIIELLDTTASISSLSVAYSLTAAEDQNEGNPHYIHKDRLLLYLNANIIPNAVPRLTSLAIRFLNEEPYLATSFVDMVQSRRNATPTHAALQTLRLSVPFVTPPHDPDVATRWKDLCDEGFVTYGVEG</sequence>
<accession>A0A2H3D0V1</accession>
<dbReference type="InParanoid" id="A0A2H3D0V1"/>
<reference evidence="2" key="1">
    <citation type="journal article" date="2017" name="Nat. Ecol. Evol.">
        <title>Genome expansion and lineage-specific genetic innovations in the forest pathogenic fungi Armillaria.</title>
        <authorList>
            <person name="Sipos G."/>
            <person name="Prasanna A.N."/>
            <person name="Walter M.C."/>
            <person name="O'Connor E."/>
            <person name="Balint B."/>
            <person name="Krizsan K."/>
            <person name="Kiss B."/>
            <person name="Hess J."/>
            <person name="Varga T."/>
            <person name="Slot J."/>
            <person name="Riley R."/>
            <person name="Boka B."/>
            <person name="Rigling D."/>
            <person name="Barry K."/>
            <person name="Lee J."/>
            <person name="Mihaltcheva S."/>
            <person name="LaButti K."/>
            <person name="Lipzen A."/>
            <person name="Waldron R."/>
            <person name="Moloney N.M."/>
            <person name="Sperisen C."/>
            <person name="Kredics L."/>
            <person name="Vagvoelgyi C."/>
            <person name="Patrignani A."/>
            <person name="Fitzpatrick D."/>
            <person name="Nagy I."/>
            <person name="Doyle S."/>
            <person name="Anderson J.B."/>
            <person name="Grigoriev I.V."/>
            <person name="Gueldener U."/>
            <person name="Muensterkoetter M."/>
            <person name="Nagy L.G."/>
        </authorList>
    </citation>
    <scope>NUCLEOTIDE SEQUENCE [LARGE SCALE GENOMIC DNA]</scope>
    <source>
        <strain evidence="2">Ar21-2</strain>
    </source>
</reference>
<name>A0A2H3D0V1_ARMGA</name>
<evidence type="ECO:0000313" key="2">
    <source>
        <dbReference type="Proteomes" id="UP000217790"/>
    </source>
</evidence>